<dbReference type="EMBL" id="JAHOPB010000002">
    <property type="protein sequence ID" value="MBU8875778.1"/>
    <property type="molecule type" value="Genomic_DNA"/>
</dbReference>
<evidence type="ECO:0008006" key="4">
    <source>
        <dbReference type="Google" id="ProtNLM"/>
    </source>
</evidence>
<organism evidence="2 3">
    <name type="scientific">Reyranella humidisoli</name>
    <dbReference type="NCBI Taxonomy" id="2849149"/>
    <lineage>
        <taxon>Bacteria</taxon>
        <taxon>Pseudomonadati</taxon>
        <taxon>Pseudomonadota</taxon>
        <taxon>Alphaproteobacteria</taxon>
        <taxon>Hyphomicrobiales</taxon>
        <taxon>Reyranellaceae</taxon>
        <taxon>Reyranella</taxon>
    </lineage>
</organism>
<dbReference type="RefSeq" id="WP_216964094.1">
    <property type="nucleotide sequence ID" value="NZ_JAHOPB010000002.1"/>
</dbReference>
<keyword evidence="1" id="KW-0472">Membrane</keyword>
<comment type="caution">
    <text evidence="2">The sequence shown here is derived from an EMBL/GenBank/DDBJ whole genome shotgun (WGS) entry which is preliminary data.</text>
</comment>
<keyword evidence="1" id="KW-0812">Transmembrane</keyword>
<keyword evidence="1" id="KW-1133">Transmembrane helix</keyword>
<evidence type="ECO:0000313" key="2">
    <source>
        <dbReference type="EMBL" id="MBU8875778.1"/>
    </source>
</evidence>
<feature type="transmembrane region" description="Helical" evidence="1">
    <location>
        <begin position="34"/>
        <end position="55"/>
    </location>
</feature>
<gene>
    <name evidence="2" type="ORF">KQ910_18535</name>
</gene>
<name>A0ABS6IRD2_9HYPH</name>
<evidence type="ECO:0000313" key="3">
    <source>
        <dbReference type="Proteomes" id="UP000727907"/>
    </source>
</evidence>
<keyword evidence="3" id="KW-1185">Reference proteome</keyword>
<dbReference type="Proteomes" id="UP000727907">
    <property type="component" value="Unassembled WGS sequence"/>
</dbReference>
<proteinExistence type="predicted"/>
<evidence type="ECO:0000256" key="1">
    <source>
        <dbReference type="SAM" id="Phobius"/>
    </source>
</evidence>
<sequence length="268" mass="28401">MEQTAVIVVVALAAGAALYLFGRNVSSRQRLMRSMAAAAAGALAAAGAVYGLQFLTGDDTQMVDNAMIEARTLPLVGLVLVDVPDAEARLRASLKEELRNPTTQGAPRPLVLMSELRARHIVPALRATDAADAESVLAARIALMRHLAGTNVTACRELALIGIQRADRLDAQGQKLMRDMLIAMEKAYRAGRDALKSGTAQPPVPNDTEARTLLVEAGLTSSDFEKLQNLAKLSNEEACELGIRLNGAPSKLPPDRAGGLARYLAAAQ</sequence>
<protein>
    <recommendedName>
        <fullName evidence="4">Inner membrane protein</fullName>
    </recommendedName>
</protein>
<accession>A0ABS6IRD2</accession>
<reference evidence="2 3" key="1">
    <citation type="submission" date="2021-06" db="EMBL/GenBank/DDBJ databases">
        <authorList>
            <person name="Lee D.H."/>
        </authorList>
    </citation>
    <scope>NUCLEOTIDE SEQUENCE [LARGE SCALE GENOMIC DNA]</scope>
    <source>
        <strain evidence="2 3">MMS21-HV4-11</strain>
    </source>
</reference>
<feature type="transmembrane region" description="Helical" evidence="1">
    <location>
        <begin position="6"/>
        <end position="22"/>
    </location>
</feature>